<dbReference type="EMBL" id="FMBM01000001">
    <property type="protein sequence ID" value="SCC79503.1"/>
    <property type="molecule type" value="Genomic_DNA"/>
</dbReference>
<dbReference type="AlphaFoldDB" id="A0A0P8A0B5"/>
<feature type="transmembrane region" description="Helical" evidence="2">
    <location>
        <begin position="196"/>
        <end position="220"/>
    </location>
</feature>
<evidence type="ECO:0000313" key="3">
    <source>
        <dbReference type="EMBL" id="KPQ10792.1"/>
    </source>
</evidence>
<keyword evidence="2" id="KW-0472">Membrane</keyword>
<evidence type="ECO:0000313" key="4">
    <source>
        <dbReference type="EMBL" id="SCC79503.1"/>
    </source>
</evidence>
<dbReference type="STRING" id="1653334.GA0071312_0924"/>
<dbReference type="OrthoDB" id="8442940at2"/>
<organism evidence="3 5">
    <name type="scientific">Saliniramus fredricksonii</name>
    <dbReference type="NCBI Taxonomy" id="1653334"/>
    <lineage>
        <taxon>Bacteria</taxon>
        <taxon>Pseudomonadati</taxon>
        <taxon>Pseudomonadota</taxon>
        <taxon>Alphaproteobacteria</taxon>
        <taxon>Hyphomicrobiales</taxon>
        <taxon>Salinarimonadaceae</taxon>
        <taxon>Saliniramus</taxon>
    </lineage>
</organism>
<keyword evidence="3" id="KW-0413">Isomerase</keyword>
<keyword evidence="2" id="KW-0812">Transmembrane</keyword>
<name>A0A0P8A0B5_9HYPH</name>
<feature type="compositionally biased region" description="Low complexity" evidence="1">
    <location>
        <begin position="155"/>
        <end position="169"/>
    </location>
</feature>
<dbReference type="RefSeq" id="WP_074443776.1">
    <property type="nucleotide sequence ID" value="NZ_FMBM01000001.1"/>
</dbReference>
<dbReference type="Proteomes" id="UP000050497">
    <property type="component" value="Unassembled WGS sequence"/>
</dbReference>
<comment type="caution">
    <text evidence="3">The sequence shown here is derived from an EMBL/GenBank/DDBJ whole genome shotgun (WGS) entry which is preliminary data.</text>
</comment>
<proteinExistence type="predicted"/>
<keyword evidence="6" id="KW-1185">Reference proteome</keyword>
<dbReference type="Proteomes" id="UP000182800">
    <property type="component" value="Unassembled WGS sequence"/>
</dbReference>
<sequence length="455" mass="48648">MADYHPLIARAVQGLPDPAPEMRAAVYDRARTALFAQLRSLDPPLSEEEFEAERHALESAIAGVEAEYAGPAPDDEAIARDDNAVAADQAVQEEGMPDQAEHAQPVPGSPAGPFAAPVSGDRDSGQDAATQPAYPPYAMQETPLPQDAPLPPRAPQQEPAEGPAAAQATPVPPPPAAKARPRLDGRSQRAGSGGGLRAVIVALSLVVVIGAIAFTAYWLASEDEAPVAERTPPEIEAPAPIEQPPRIEDRLMPDETDPEEIVPERVSPEPPAALPDGEVGVAQRAMLYEEDPANPTGEPRAAAGSAVWRLDTDDPDDPGIVAQVRVPDMSITMTMTVRRNLDPDLPASHTIELDFVNDGDEDRNVLDAGLPHLKEDEVVRGAPLAGLTVPISDNFFLIGLSNLRADQQRNRNLLINRNWIELPMRFAGGQRAVIAFDKGMSGQQVIEQAFAAWEE</sequence>
<evidence type="ECO:0000313" key="5">
    <source>
        <dbReference type="Proteomes" id="UP000050497"/>
    </source>
</evidence>
<evidence type="ECO:0000313" key="6">
    <source>
        <dbReference type="Proteomes" id="UP000182800"/>
    </source>
</evidence>
<reference evidence="4 6" key="2">
    <citation type="submission" date="2016-08" db="EMBL/GenBank/DDBJ databases">
        <authorList>
            <person name="Varghese N."/>
            <person name="Submissions Spin"/>
        </authorList>
    </citation>
    <scope>NUCLEOTIDE SEQUENCE [LARGE SCALE GENOMIC DNA]</scope>
    <source>
        <strain evidence="4 6">HL-109</strain>
    </source>
</reference>
<dbReference type="EMBL" id="LJSX01000013">
    <property type="protein sequence ID" value="KPQ10792.1"/>
    <property type="molecule type" value="Genomic_DNA"/>
</dbReference>
<accession>A0A0P8A0B5</accession>
<feature type="region of interest" description="Disordered" evidence="1">
    <location>
        <begin position="67"/>
        <end position="192"/>
    </location>
</feature>
<dbReference type="GO" id="GO:0016853">
    <property type="term" value="F:isomerase activity"/>
    <property type="evidence" value="ECO:0007669"/>
    <property type="project" value="UniProtKB-KW"/>
</dbReference>
<evidence type="ECO:0000256" key="2">
    <source>
        <dbReference type="SAM" id="Phobius"/>
    </source>
</evidence>
<reference evidence="3 5" key="1">
    <citation type="submission" date="2015-09" db="EMBL/GenBank/DDBJ databases">
        <title>Identification and resolution of microdiversity through metagenomic sequencing of parallel consortia.</title>
        <authorList>
            <person name="Nelson W.C."/>
            <person name="Romine M.F."/>
            <person name="Lindemann S.R."/>
        </authorList>
    </citation>
    <scope>NUCLEOTIDE SEQUENCE [LARGE SCALE GENOMIC DNA]</scope>
    <source>
        <strain evidence="3">HL-109</strain>
    </source>
</reference>
<dbReference type="PATRIC" id="fig|1653334.4.peg.3122"/>
<evidence type="ECO:0000256" key="1">
    <source>
        <dbReference type="SAM" id="MobiDB-lite"/>
    </source>
</evidence>
<keyword evidence="2" id="KW-1133">Transmembrane helix</keyword>
<gene>
    <name evidence="4" type="ORF">GA0071312_0924</name>
    <name evidence="3" type="ORF">HLUCCO17_10070</name>
</gene>
<protein>
    <submittedName>
        <fullName evidence="3">Topoisomerase II-associated protein PAT1</fullName>
    </submittedName>
</protein>